<sequence length="52" mass="5603">MAIALRTFGAPSSPSSSPSPTTDAERGSPSPLTRMDPEPDPPRRWKPNRELG</sequence>
<organism evidence="2 3">
    <name type="scientific">Athelia psychrophila</name>
    <dbReference type="NCBI Taxonomy" id="1759441"/>
    <lineage>
        <taxon>Eukaryota</taxon>
        <taxon>Fungi</taxon>
        <taxon>Dikarya</taxon>
        <taxon>Basidiomycota</taxon>
        <taxon>Agaricomycotina</taxon>
        <taxon>Agaricomycetes</taxon>
        <taxon>Agaricomycetidae</taxon>
        <taxon>Atheliales</taxon>
        <taxon>Atheliaceae</taxon>
        <taxon>Athelia</taxon>
    </lineage>
</organism>
<proteinExistence type="predicted"/>
<evidence type="ECO:0000313" key="3">
    <source>
        <dbReference type="Proteomes" id="UP000076532"/>
    </source>
</evidence>
<reference evidence="2 3" key="1">
    <citation type="journal article" date="2016" name="Mol. Biol. Evol.">
        <title>Comparative Genomics of Early-Diverging Mushroom-Forming Fungi Provides Insights into the Origins of Lignocellulose Decay Capabilities.</title>
        <authorList>
            <person name="Nagy L.G."/>
            <person name="Riley R."/>
            <person name="Tritt A."/>
            <person name="Adam C."/>
            <person name="Daum C."/>
            <person name="Floudas D."/>
            <person name="Sun H."/>
            <person name="Yadav J.S."/>
            <person name="Pangilinan J."/>
            <person name="Larsson K.H."/>
            <person name="Matsuura K."/>
            <person name="Barry K."/>
            <person name="Labutti K."/>
            <person name="Kuo R."/>
            <person name="Ohm R.A."/>
            <person name="Bhattacharya S.S."/>
            <person name="Shirouzu T."/>
            <person name="Yoshinaga Y."/>
            <person name="Martin F.M."/>
            <person name="Grigoriev I.V."/>
            <person name="Hibbett D.S."/>
        </authorList>
    </citation>
    <scope>NUCLEOTIDE SEQUENCE [LARGE SCALE GENOMIC DNA]</scope>
    <source>
        <strain evidence="2 3">CBS 109695</strain>
    </source>
</reference>
<feature type="compositionally biased region" description="Low complexity" evidence="1">
    <location>
        <begin position="11"/>
        <end position="20"/>
    </location>
</feature>
<dbReference type="AlphaFoldDB" id="A0A165YYS1"/>
<keyword evidence="3" id="KW-1185">Reference proteome</keyword>
<protein>
    <submittedName>
        <fullName evidence="2">Uncharacterized protein</fullName>
    </submittedName>
</protein>
<dbReference type="EMBL" id="KV417687">
    <property type="protein sequence ID" value="KZP10058.1"/>
    <property type="molecule type" value="Genomic_DNA"/>
</dbReference>
<feature type="compositionally biased region" description="Basic and acidic residues" evidence="1">
    <location>
        <begin position="35"/>
        <end position="52"/>
    </location>
</feature>
<gene>
    <name evidence="2" type="ORF">FIBSPDRAFT_873009</name>
</gene>
<dbReference type="Proteomes" id="UP000076532">
    <property type="component" value="Unassembled WGS sequence"/>
</dbReference>
<evidence type="ECO:0000313" key="2">
    <source>
        <dbReference type="EMBL" id="KZP10058.1"/>
    </source>
</evidence>
<evidence type="ECO:0000256" key="1">
    <source>
        <dbReference type="SAM" id="MobiDB-lite"/>
    </source>
</evidence>
<accession>A0A165YYS1</accession>
<feature type="region of interest" description="Disordered" evidence="1">
    <location>
        <begin position="1"/>
        <end position="52"/>
    </location>
</feature>
<name>A0A165YYS1_9AGAM</name>